<feature type="binding site" evidence="8">
    <location>
        <position position="65"/>
    </location>
    <ligand>
        <name>[4Fe-4S] cluster</name>
        <dbReference type="ChEBI" id="CHEBI:49883"/>
        <note>4Fe-4S-S-AdoMet</note>
    </ligand>
</feature>
<dbReference type="AlphaFoldDB" id="A0A4R2IDC5"/>
<sequence length="239" mass="26214">MTTVAARGAAAGDAVVSAGANAVASSPERLRITEIFHSLQGEADAVGWPTVFVRLTGCPLRCSWCDTTYSFHGGEWRTIDAVLDDVAKYGVRHVCVTGGEPLAQKRCLALLARLCDAGYEVSLETSGALDVGEVDARVRKVIDLKAPGSGEVARNLWSNVDRLLPHDQVKVVLADREDYDWAVARVREHRIDARCQVLFSPVHGRLAPRTLAEWVLADRLPVRMQLQLHKLLWGEEPGR</sequence>
<comment type="caution">
    <text evidence="8">Lacks conserved residue(s) required for the propagation of feature annotation.</text>
</comment>
<feature type="domain" description="Radical SAM core" evidence="9">
    <location>
        <begin position="45"/>
        <end position="235"/>
    </location>
</feature>
<feature type="binding site" evidence="8">
    <location>
        <position position="58"/>
    </location>
    <ligand>
        <name>[4Fe-4S] cluster</name>
        <dbReference type="ChEBI" id="CHEBI:49883"/>
        <note>4Fe-4S-S-AdoMet</note>
    </ligand>
</feature>
<dbReference type="OrthoDB" id="9792276at2"/>
<dbReference type="NCBIfam" id="TIGR04349">
    <property type="entry name" value="rSAM_QueE_gams"/>
    <property type="match status" value="1"/>
</dbReference>
<evidence type="ECO:0000256" key="1">
    <source>
        <dbReference type="ARBA" id="ARBA00022485"/>
    </source>
</evidence>
<dbReference type="PANTHER" id="PTHR42836:SF1">
    <property type="entry name" value="7-CARBOXY-7-DEAZAGUANINE SYNTHASE"/>
    <property type="match status" value="1"/>
</dbReference>
<name>A0A4R2IDC5_9GAMM</name>
<keyword evidence="4 8" id="KW-0460">Magnesium</keyword>
<comment type="cofactor">
    <cofactor evidence="8">
        <name>Mg(2+)</name>
        <dbReference type="ChEBI" id="CHEBI:18420"/>
    </cofactor>
</comment>
<accession>A0A4R2IDC5</accession>
<keyword evidence="11" id="KW-1185">Reference proteome</keyword>
<dbReference type="Gene3D" id="3.20.20.70">
    <property type="entry name" value="Aldolase class I"/>
    <property type="match status" value="1"/>
</dbReference>
<dbReference type="EMBL" id="SLWQ01000001">
    <property type="protein sequence ID" value="TCO42601.1"/>
    <property type="molecule type" value="Genomic_DNA"/>
</dbReference>
<dbReference type="PROSITE" id="PS51918">
    <property type="entry name" value="RADICAL_SAM"/>
    <property type="match status" value="1"/>
</dbReference>
<feature type="binding site" evidence="8">
    <location>
        <position position="54"/>
    </location>
    <ligand>
        <name>substrate</name>
    </ligand>
</feature>
<dbReference type="HAMAP" id="MF_00917">
    <property type="entry name" value="QueE"/>
    <property type="match status" value="1"/>
</dbReference>
<keyword evidence="7 8" id="KW-0456">Lyase</keyword>
<feature type="binding site" evidence="8">
    <location>
        <begin position="64"/>
        <end position="66"/>
    </location>
    <ligand>
        <name>S-adenosyl-L-methionine</name>
        <dbReference type="ChEBI" id="CHEBI:59789"/>
    </ligand>
</feature>
<dbReference type="InterPro" id="IPR027621">
    <property type="entry name" value="rSAM_QueE_gams"/>
</dbReference>
<keyword evidence="1 8" id="KW-0004">4Fe-4S</keyword>
<evidence type="ECO:0000256" key="5">
    <source>
        <dbReference type="ARBA" id="ARBA00023004"/>
    </source>
</evidence>
<dbReference type="InterPro" id="IPR058240">
    <property type="entry name" value="rSAM_sf"/>
</dbReference>
<keyword evidence="3 8" id="KW-0479">Metal-binding</keyword>
<keyword evidence="6 8" id="KW-0411">Iron-sulfur</keyword>
<dbReference type="SFLD" id="SFLDS00029">
    <property type="entry name" value="Radical_SAM"/>
    <property type="match status" value="1"/>
</dbReference>
<organism evidence="10 11">
    <name type="scientific">Dokdonella fugitiva</name>
    <dbReference type="NCBI Taxonomy" id="328517"/>
    <lineage>
        <taxon>Bacteria</taxon>
        <taxon>Pseudomonadati</taxon>
        <taxon>Pseudomonadota</taxon>
        <taxon>Gammaproteobacteria</taxon>
        <taxon>Lysobacterales</taxon>
        <taxon>Rhodanobacteraceae</taxon>
        <taxon>Dokdonella</taxon>
    </lineage>
</organism>
<keyword evidence="5 8" id="KW-0408">Iron</keyword>
<dbReference type="InterPro" id="IPR024924">
    <property type="entry name" value="7-CO-7-deazaguanine_synth-like"/>
</dbReference>
<comment type="cofactor">
    <cofactor evidence="8">
        <name>S-adenosyl-L-methionine</name>
        <dbReference type="ChEBI" id="CHEBI:59789"/>
    </cofactor>
    <text evidence="8">Binds 1 S-adenosyl-L-methionine per subunit.</text>
</comment>
<dbReference type="InterPro" id="IPR007197">
    <property type="entry name" value="rSAM"/>
</dbReference>
<feature type="binding site" evidence="8">
    <location>
        <position position="67"/>
    </location>
    <ligand>
        <name>Mg(2+)</name>
        <dbReference type="ChEBI" id="CHEBI:18420"/>
    </ligand>
</feature>
<evidence type="ECO:0000256" key="7">
    <source>
        <dbReference type="ARBA" id="ARBA00023239"/>
    </source>
</evidence>
<dbReference type="GO" id="GO:0008616">
    <property type="term" value="P:tRNA queuosine(34) biosynthetic process"/>
    <property type="evidence" value="ECO:0007669"/>
    <property type="project" value="UniProtKB-UniRule"/>
</dbReference>
<dbReference type="GO" id="GO:1904047">
    <property type="term" value="F:S-adenosyl-L-methionine binding"/>
    <property type="evidence" value="ECO:0007669"/>
    <property type="project" value="UniProtKB-UniRule"/>
</dbReference>
<dbReference type="RefSeq" id="WP_131991598.1">
    <property type="nucleotide sequence ID" value="NZ_SLWQ01000001.1"/>
</dbReference>
<dbReference type="Pfam" id="PF04055">
    <property type="entry name" value="Radical_SAM"/>
    <property type="match status" value="1"/>
</dbReference>
<feature type="binding site" evidence="8">
    <location>
        <position position="99"/>
    </location>
    <ligand>
        <name>S-adenosyl-L-methionine</name>
        <dbReference type="ChEBI" id="CHEBI:59789"/>
    </ligand>
</feature>
<gene>
    <name evidence="8" type="primary">queE</name>
    <name evidence="10" type="ORF">EV148_1016</name>
</gene>
<evidence type="ECO:0000256" key="2">
    <source>
        <dbReference type="ARBA" id="ARBA00022691"/>
    </source>
</evidence>
<comment type="subunit">
    <text evidence="8">Homodimer.</text>
</comment>
<dbReference type="EC" id="4.3.99.3" evidence="8"/>
<comment type="function">
    <text evidence="8">Catalyzes the complex heterocyclic radical-mediated conversion of 6-carboxy-5,6,7,8-tetrahydropterin (CPH4) to 7-carboxy-7-deazaguanine (CDG), a step common to the biosynthetic pathways of all 7-deazapurine-containing compounds.</text>
</comment>
<dbReference type="PANTHER" id="PTHR42836">
    <property type="entry name" value="7-CARBOXY-7-DEAZAGUANINE SYNTHASE"/>
    <property type="match status" value="1"/>
</dbReference>
<dbReference type="PIRSF" id="PIRSF000370">
    <property type="entry name" value="QueE"/>
    <property type="match status" value="1"/>
</dbReference>
<evidence type="ECO:0000259" key="9">
    <source>
        <dbReference type="PROSITE" id="PS51918"/>
    </source>
</evidence>
<evidence type="ECO:0000256" key="6">
    <source>
        <dbReference type="ARBA" id="ARBA00023014"/>
    </source>
</evidence>
<proteinExistence type="inferred from homology"/>
<dbReference type="GO" id="GO:0051539">
    <property type="term" value="F:4 iron, 4 sulfur cluster binding"/>
    <property type="evidence" value="ECO:0007669"/>
    <property type="project" value="UniProtKB-UniRule"/>
</dbReference>
<comment type="catalytic activity">
    <reaction evidence="8">
        <text>6-carboxy-5,6,7,8-tetrahydropterin + H(+) = 7-carboxy-7-carbaguanine + NH4(+)</text>
        <dbReference type="Rhea" id="RHEA:27974"/>
        <dbReference type="ChEBI" id="CHEBI:15378"/>
        <dbReference type="ChEBI" id="CHEBI:28938"/>
        <dbReference type="ChEBI" id="CHEBI:61032"/>
        <dbReference type="ChEBI" id="CHEBI:61036"/>
        <dbReference type="EC" id="4.3.99.3"/>
    </reaction>
</comment>
<evidence type="ECO:0000313" key="10">
    <source>
        <dbReference type="EMBL" id="TCO42601.1"/>
    </source>
</evidence>
<dbReference type="InterPro" id="IPR013785">
    <property type="entry name" value="Aldolase_TIM"/>
</dbReference>
<comment type="caution">
    <text evidence="10">The sequence shown here is derived from an EMBL/GenBank/DDBJ whole genome shotgun (WGS) entry which is preliminary data.</text>
</comment>
<dbReference type="Proteomes" id="UP000294862">
    <property type="component" value="Unassembled WGS sequence"/>
</dbReference>
<evidence type="ECO:0000256" key="3">
    <source>
        <dbReference type="ARBA" id="ARBA00022723"/>
    </source>
</evidence>
<feature type="binding site" evidence="8">
    <location>
        <begin position="39"/>
        <end position="41"/>
    </location>
    <ligand>
        <name>substrate</name>
    </ligand>
</feature>
<feature type="binding site" evidence="8">
    <location>
        <position position="97"/>
    </location>
    <ligand>
        <name>substrate</name>
    </ligand>
</feature>
<comment type="similarity">
    <text evidence="8">Belongs to the radical SAM superfamily. 7-carboxy-7-deazaguanine synthase family.</text>
</comment>
<keyword evidence="2 8" id="KW-0949">S-adenosyl-L-methionine</keyword>
<evidence type="ECO:0000256" key="4">
    <source>
        <dbReference type="ARBA" id="ARBA00022842"/>
    </source>
</evidence>
<comment type="cofactor">
    <cofactor evidence="8">
        <name>[4Fe-4S] cluster</name>
        <dbReference type="ChEBI" id="CHEBI:49883"/>
    </cofactor>
    <text evidence="8">Binds 1 [4Fe-4S] cluster. The cluster is coordinated with 3 cysteines and an exchangeable S-adenosyl-L-methionine.</text>
</comment>
<dbReference type="SUPFAM" id="SSF102114">
    <property type="entry name" value="Radical SAM enzymes"/>
    <property type="match status" value="1"/>
</dbReference>
<protein>
    <recommendedName>
        <fullName evidence="8">7-carboxy-7-deazaguanine synthase</fullName>
        <shortName evidence="8">CDG synthase</shortName>
        <ecNumber evidence="8">4.3.99.3</ecNumber>
    </recommendedName>
    <alternativeName>
        <fullName evidence="8">Queuosine biosynthesis protein QueE</fullName>
    </alternativeName>
</protein>
<reference evidence="10 11" key="1">
    <citation type="journal article" date="2015" name="Stand. Genomic Sci.">
        <title>Genomic Encyclopedia of Bacterial and Archaeal Type Strains, Phase III: the genomes of soil and plant-associated and newly described type strains.</title>
        <authorList>
            <person name="Whitman W.B."/>
            <person name="Woyke T."/>
            <person name="Klenk H.P."/>
            <person name="Zhou Y."/>
            <person name="Lilburn T.G."/>
            <person name="Beck B.J."/>
            <person name="De Vos P."/>
            <person name="Vandamme P."/>
            <person name="Eisen J.A."/>
            <person name="Garrity G."/>
            <person name="Hugenholtz P."/>
            <person name="Kyrpides N.C."/>
        </authorList>
    </citation>
    <scope>NUCLEOTIDE SEQUENCE [LARGE SCALE GENOMIC DNA]</scope>
    <source>
        <strain evidence="10 11">A3</strain>
    </source>
</reference>
<dbReference type="CDD" id="cd01335">
    <property type="entry name" value="Radical_SAM"/>
    <property type="match status" value="1"/>
</dbReference>
<keyword evidence="8" id="KW-0671">Queuosine biosynthesis</keyword>
<dbReference type="GO" id="GO:0016840">
    <property type="term" value="F:carbon-nitrogen lyase activity"/>
    <property type="evidence" value="ECO:0007669"/>
    <property type="project" value="UniProtKB-UniRule"/>
</dbReference>
<comment type="pathway">
    <text evidence="8">Purine metabolism; 7-cyano-7-deazaguanine biosynthesis.</text>
</comment>
<feature type="binding site" evidence="8">
    <location>
        <position position="62"/>
    </location>
    <ligand>
        <name>[4Fe-4S] cluster</name>
        <dbReference type="ChEBI" id="CHEBI:49883"/>
        <note>4Fe-4S-S-AdoMet</note>
    </ligand>
</feature>
<evidence type="ECO:0000256" key="8">
    <source>
        <dbReference type="HAMAP-Rule" id="MF_00917"/>
    </source>
</evidence>
<evidence type="ECO:0000313" key="11">
    <source>
        <dbReference type="Proteomes" id="UP000294862"/>
    </source>
</evidence>
<dbReference type="UniPathway" id="UPA00391"/>
<dbReference type="GO" id="GO:0000287">
    <property type="term" value="F:magnesium ion binding"/>
    <property type="evidence" value="ECO:0007669"/>
    <property type="project" value="UniProtKB-UniRule"/>
</dbReference>